<protein>
    <recommendedName>
        <fullName evidence="5">HAUS augmin-like complex subunit 3 N-terminal domain-containing protein</fullName>
    </recommendedName>
</protein>
<proteinExistence type="predicted"/>
<name>A0A9W7XMB4_9FUNG</name>
<dbReference type="EMBL" id="JANBOH010000097">
    <property type="protein sequence ID" value="KAJ1645603.1"/>
    <property type="molecule type" value="Genomic_DNA"/>
</dbReference>
<dbReference type="AlphaFoldDB" id="A0A9W7XMB4"/>
<accession>A0A9W7XMB4</accession>
<keyword evidence="4" id="KW-1185">Reference proteome</keyword>
<evidence type="ECO:0000256" key="1">
    <source>
        <dbReference type="SAM" id="Coils"/>
    </source>
</evidence>
<sequence>MSDTISCMQAAQKLLGLLSTLGLLLTQDRGKDPKRGSRTEKTDNIPDASSISWAFHESVDKTGFLHWLVENISARRNGLTDSELELIDYLQRTGYKPLQHFVPESIEHDHYVDRVNTSILPAFELQKQRRKTEKRVDQLESHLQVIGAQNELLNSRVDHLTKEIGELKAEEDFLVRVAAVSDLEVARAVATYTGQLDETALASKSLVDKLQIDKATTTKPHMHYYQCLGAIDKLQEAMQSQFKSTAEQICDLVKMNNSLPSPWKEFIPFAAQSIPELLHVAETEHTRIKDDALVLAKKKLQCEVESELLTALAAEADRLLLLDNYKELLERCRSISGIDSSSSSVDLAIDKAAFDIADPVIKQIRDTMVPSEYKQALDMLNCSHNELVCVQTQSIDKKIGSVLSLFDSQQNAVESILRVLVNENSMIDGWSRLWSRISTDLDSQNNELIKQKSDLESAAEFAVGSQQLIRPDDILALSLKRLLSMSVKASNAVLSLSENGRTGSAQKNLTVNFTELLQTLLDSQADFDNDMQVEGTADIHQQIRRDPWLSQDAAFTSWELLLADAKECHLLKSMADDAVDAESKACLDIEHKMVCSANEMKAALQGGDEYSGSETIDILPVAVRDSLGELKYQAGVQRKRVTRATMLAEEPSKAAASDYAALFCQFYC</sequence>
<feature type="signal peptide" evidence="2">
    <location>
        <begin position="1"/>
        <end position="26"/>
    </location>
</feature>
<comment type="caution">
    <text evidence="3">The sequence shown here is derived from an EMBL/GenBank/DDBJ whole genome shotgun (WGS) entry which is preliminary data.</text>
</comment>
<organism evidence="3 4">
    <name type="scientific">Coemansia asiatica</name>
    <dbReference type="NCBI Taxonomy" id="1052880"/>
    <lineage>
        <taxon>Eukaryota</taxon>
        <taxon>Fungi</taxon>
        <taxon>Fungi incertae sedis</taxon>
        <taxon>Zoopagomycota</taxon>
        <taxon>Kickxellomycotina</taxon>
        <taxon>Kickxellomycetes</taxon>
        <taxon>Kickxellales</taxon>
        <taxon>Kickxellaceae</taxon>
        <taxon>Coemansia</taxon>
    </lineage>
</organism>
<evidence type="ECO:0000313" key="3">
    <source>
        <dbReference type="EMBL" id="KAJ1645603.1"/>
    </source>
</evidence>
<dbReference type="Proteomes" id="UP001145021">
    <property type="component" value="Unassembled WGS sequence"/>
</dbReference>
<keyword evidence="2" id="KW-0732">Signal</keyword>
<feature type="chain" id="PRO_5040949770" description="HAUS augmin-like complex subunit 3 N-terminal domain-containing protein" evidence="2">
    <location>
        <begin position="27"/>
        <end position="668"/>
    </location>
</feature>
<gene>
    <name evidence="3" type="ORF">LPJ64_002808</name>
</gene>
<reference evidence="3" key="1">
    <citation type="submission" date="2022-07" db="EMBL/GenBank/DDBJ databases">
        <title>Phylogenomic reconstructions and comparative analyses of Kickxellomycotina fungi.</title>
        <authorList>
            <person name="Reynolds N.K."/>
            <person name="Stajich J.E."/>
            <person name="Barry K."/>
            <person name="Grigoriev I.V."/>
            <person name="Crous P."/>
            <person name="Smith M.E."/>
        </authorList>
    </citation>
    <scope>NUCLEOTIDE SEQUENCE</scope>
    <source>
        <strain evidence="3">NBRC 105413</strain>
    </source>
</reference>
<evidence type="ECO:0000313" key="4">
    <source>
        <dbReference type="Proteomes" id="UP001145021"/>
    </source>
</evidence>
<feature type="coiled-coil region" evidence="1">
    <location>
        <begin position="122"/>
        <end position="170"/>
    </location>
</feature>
<evidence type="ECO:0008006" key="5">
    <source>
        <dbReference type="Google" id="ProtNLM"/>
    </source>
</evidence>
<keyword evidence="1" id="KW-0175">Coiled coil</keyword>
<evidence type="ECO:0000256" key="2">
    <source>
        <dbReference type="SAM" id="SignalP"/>
    </source>
</evidence>